<comment type="caution">
    <text evidence="1">The sequence shown here is derived from an EMBL/GenBank/DDBJ whole genome shotgun (WGS) entry which is preliminary data.</text>
</comment>
<name>H5UNH8_9MICO</name>
<evidence type="ECO:0008006" key="3">
    <source>
        <dbReference type="Google" id="ProtNLM"/>
    </source>
</evidence>
<proteinExistence type="predicted"/>
<evidence type="ECO:0000313" key="1">
    <source>
        <dbReference type="EMBL" id="GAB47286.1"/>
    </source>
</evidence>
<reference evidence="1 2" key="1">
    <citation type="submission" date="2012-02" db="EMBL/GenBank/DDBJ databases">
        <title>Whole genome shotgun sequence of Mobilicoccus pelagius NBRC 104925.</title>
        <authorList>
            <person name="Yoshida Y."/>
            <person name="Hosoyama A."/>
            <person name="Tsuchikane K."/>
            <person name="Katsumata H."/>
            <person name="Yamazaki S."/>
            <person name="Fujita N."/>
        </authorList>
    </citation>
    <scope>NUCLEOTIDE SEQUENCE [LARGE SCALE GENOMIC DNA]</scope>
    <source>
        <strain evidence="1 2">NBRC 104925</strain>
    </source>
</reference>
<dbReference type="RefSeq" id="WP_009481184.1">
    <property type="nucleotide sequence ID" value="NZ_BAFE01000007.1"/>
</dbReference>
<accession>H5UNH8</accession>
<dbReference type="STRING" id="1089455.MOPEL_007_01020"/>
<dbReference type="OrthoDB" id="9790578at2"/>
<keyword evidence="2" id="KW-1185">Reference proteome</keyword>
<evidence type="ECO:0000313" key="2">
    <source>
        <dbReference type="Proteomes" id="UP000004367"/>
    </source>
</evidence>
<dbReference type="AlphaFoldDB" id="H5UNH8"/>
<organism evidence="1 2">
    <name type="scientific">Mobilicoccus pelagius NBRC 104925</name>
    <dbReference type="NCBI Taxonomy" id="1089455"/>
    <lineage>
        <taxon>Bacteria</taxon>
        <taxon>Bacillati</taxon>
        <taxon>Actinomycetota</taxon>
        <taxon>Actinomycetes</taxon>
        <taxon>Micrococcales</taxon>
        <taxon>Dermatophilaceae</taxon>
        <taxon>Mobilicoccus</taxon>
    </lineage>
</organism>
<dbReference type="Proteomes" id="UP000004367">
    <property type="component" value="Unassembled WGS sequence"/>
</dbReference>
<dbReference type="EMBL" id="BAFE01000007">
    <property type="protein sequence ID" value="GAB47286.1"/>
    <property type="molecule type" value="Genomic_DNA"/>
</dbReference>
<protein>
    <recommendedName>
        <fullName evidence="3">3-methyladenine DNA glycosylase</fullName>
    </recommendedName>
</protein>
<gene>
    <name evidence="1" type="ORF">MOPEL_007_01020</name>
</gene>
<sequence>MERRAEQQWRAQERAHTDAIDQLTDAHLARRRTGAGHPVEDFLFVYYRHRPGQMRGWHPGARVKLLGDDPCGRGAWAFYSHDEEGVFLDVDAYLAKRGDTVRFVHDLLAATAARPPHLGCFGLHEWAMVYALRPGEQRHENWPLRLGQAETDAVTESLPIRCSHFDAYRFFTPAARPLNLLSPTRESQTDHEQPGCLHATMDLYKWATKLGPLVPGALLVDAFRLARSARELDMRASPYDLRELGFDPVRIETAEGRAIYVAAQRDLATRAEPIRRRLVEVCGAVL</sequence>
<dbReference type="eggNOG" id="ENOG502Z7SZ">
    <property type="taxonomic scope" value="Bacteria"/>
</dbReference>